<dbReference type="GO" id="GO:0015344">
    <property type="term" value="F:siderophore uptake transmembrane transporter activity"/>
    <property type="evidence" value="ECO:0007669"/>
    <property type="project" value="TreeGrafter"/>
</dbReference>
<dbReference type="PANTHER" id="PTHR30069:SF29">
    <property type="entry name" value="HEMOGLOBIN AND HEMOGLOBIN-HAPTOGLOBIN-BINDING PROTEIN 1-RELATED"/>
    <property type="match status" value="1"/>
</dbReference>
<dbReference type="Proteomes" id="UP000192678">
    <property type="component" value="Unassembled WGS sequence"/>
</dbReference>
<accession>A0A1W2D4M0</accession>
<dbReference type="AlphaFoldDB" id="A0A1W2D4M0"/>
<evidence type="ECO:0000259" key="9">
    <source>
        <dbReference type="Pfam" id="PF07715"/>
    </source>
</evidence>
<dbReference type="Gene3D" id="2.60.40.1120">
    <property type="entry name" value="Carboxypeptidase-like, regulatory domain"/>
    <property type="match status" value="1"/>
</dbReference>
<organism evidence="10 11">
    <name type="scientific">Pedobacter nyackensis</name>
    <dbReference type="NCBI Taxonomy" id="475255"/>
    <lineage>
        <taxon>Bacteria</taxon>
        <taxon>Pseudomonadati</taxon>
        <taxon>Bacteroidota</taxon>
        <taxon>Sphingobacteriia</taxon>
        <taxon>Sphingobacteriales</taxon>
        <taxon>Sphingobacteriaceae</taxon>
        <taxon>Pedobacter</taxon>
    </lineage>
</organism>
<evidence type="ECO:0000256" key="1">
    <source>
        <dbReference type="ARBA" id="ARBA00004571"/>
    </source>
</evidence>
<evidence type="ECO:0000256" key="2">
    <source>
        <dbReference type="ARBA" id="ARBA00022448"/>
    </source>
</evidence>
<sequence length="1141" mass="128105">MYEIWKSNLCTLPRGVTKLILVMKLTILLLMTVILQLSANSFAQKITLSEKNAPLTRVFESIRMQTGYDFLVTESMLKNAKPVNIQVNNEEFLIVLNKVFDNQNLTFVFKNNSIIVKEKPLLIRLSPSSSEAIVDVSGMVVDESGKPIPGANVKIKGMDKGVVTDVEGKFRLTNVKNGAILVISYLGYVAQEVKAVSGTEMTITLVVGSSELSEVVVIGYGTQKRDLLTGSVVTMKMDDARRNTPTTTMGNLLAGQMAGVRVNTPAGRAGTAPEIKIREKSSFNNQNVLYVIDGMVTDNAADFNNLSPNDVDNITALKDAAATAAYGARASGGVIVVTTRRGEKGQKPKISYSFNTGFDKRGKNAERTSAIEGGEIYNRINPNASDRWTQSDFDYFKNINNGWGYDIIEDIWQDPSTTTHNLSASGGTEKLSYFVGGSYVKQNAFQKNTSFDKYNIRINITSDVTKDLTFFAGLTANNNITHRPPGNNETDDYRAELLRQPYQPVWTDAGNPIAFDWHNLGAEMRGDGGYSKSNQLKPVVNLKGTYKIPLIQGLSVSAQYIKALNNERNKRYFKRYDLWIMKTFDTPKQISTKESDMLSTKKSGHNSEFLEESYYWNDDAQLNFQLNYDHTFLDKHHVQGWVTYERAENKSGGFLGGRENFPVYYTDQWWAASSIRADDYASGNTEQSIGRKSYVGQFFYDYSSKYLASFTFRYDGSYKFAPANRWGFFPSASVGWVVSRENFFKNVKGIDLLKLRASLGSTSADNINAWQYQQEYRNGSAAYFGNSPSSNVGIQYGPMVNPDITWEKTRNYNFGIDVNFLRHFNATAEYFRTKTYDILIGRIAQVPPTFSRSLPSSNYGEYRSEGVEFTFGYRNRTSNLNYYANFNASYANAVPVFKDQNITYPYQNELNQSSSRVVTYTNTGMLRTKADLDAFVAANPNYKFHGRAPAVGQLTYADLSGKGGVPDGIVDDWDQSVVKKNTNPISLGLNFGFEWKGFNLDASFAGNLHTYRMVNNLVDGNVEWNRMWKPWAYDSWTPENTQASLPLRYSANDGTSWVTNAPSTFWLKKADFLRLRMLNVGYSLPSKITNKMGINGLKFYCSGSNLFIISAFEKKYYDPEIGGGFNYPMMKSFNFGVNLTL</sequence>
<dbReference type="EMBL" id="FWYB01000005">
    <property type="protein sequence ID" value="SMC92044.1"/>
    <property type="molecule type" value="Genomic_DNA"/>
</dbReference>
<dbReference type="GO" id="GO:0009279">
    <property type="term" value="C:cell outer membrane"/>
    <property type="evidence" value="ECO:0007669"/>
    <property type="project" value="UniProtKB-SubCell"/>
</dbReference>
<dbReference type="InterPro" id="IPR036942">
    <property type="entry name" value="Beta-barrel_TonB_sf"/>
</dbReference>
<dbReference type="InterPro" id="IPR037066">
    <property type="entry name" value="Plug_dom_sf"/>
</dbReference>
<keyword evidence="11" id="KW-1185">Reference proteome</keyword>
<protein>
    <submittedName>
        <fullName evidence="10">TonB-linked outer membrane protein, SusC/RagA family</fullName>
    </submittedName>
</protein>
<reference evidence="10 11" key="1">
    <citation type="submission" date="2017-04" db="EMBL/GenBank/DDBJ databases">
        <authorList>
            <person name="Afonso C.L."/>
            <person name="Miller P.J."/>
            <person name="Scott M.A."/>
            <person name="Spackman E."/>
            <person name="Goraichik I."/>
            <person name="Dimitrov K.M."/>
            <person name="Suarez D.L."/>
            <person name="Swayne D.E."/>
        </authorList>
    </citation>
    <scope>NUCLEOTIDE SEQUENCE [LARGE SCALE GENOMIC DNA]</scope>
    <source>
        <strain evidence="10 11">DSM 19625</strain>
    </source>
</reference>
<keyword evidence="4 8" id="KW-0812">Transmembrane</keyword>
<dbReference type="STRING" id="475255.SAMN04488101_105240"/>
<keyword evidence="6 8" id="KW-0472">Membrane</keyword>
<gene>
    <name evidence="10" type="ORF">SAMN04488101_105240</name>
</gene>
<keyword evidence="5" id="KW-0732">Signal</keyword>
<evidence type="ECO:0000256" key="5">
    <source>
        <dbReference type="ARBA" id="ARBA00022729"/>
    </source>
</evidence>
<dbReference type="PROSITE" id="PS52016">
    <property type="entry name" value="TONB_DEPENDENT_REC_3"/>
    <property type="match status" value="1"/>
</dbReference>
<dbReference type="Pfam" id="PF13715">
    <property type="entry name" value="CarbopepD_reg_2"/>
    <property type="match status" value="1"/>
</dbReference>
<evidence type="ECO:0000256" key="7">
    <source>
        <dbReference type="ARBA" id="ARBA00023237"/>
    </source>
</evidence>
<dbReference type="SUPFAM" id="SSF49464">
    <property type="entry name" value="Carboxypeptidase regulatory domain-like"/>
    <property type="match status" value="1"/>
</dbReference>
<dbReference type="GO" id="GO:0044718">
    <property type="term" value="P:siderophore transmembrane transport"/>
    <property type="evidence" value="ECO:0007669"/>
    <property type="project" value="TreeGrafter"/>
</dbReference>
<evidence type="ECO:0000256" key="6">
    <source>
        <dbReference type="ARBA" id="ARBA00023136"/>
    </source>
</evidence>
<keyword evidence="2 8" id="KW-0813">Transport</keyword>
<dbReference type="SUPFAM" id="SSF56935">
    <property type="entry name" value="Porins"/>
    <property type="match status" value="1"/>
</dbReference>
<dbReference type="InterPro" id="IPR008969">
    <property type="entry name" value="CarboxyPept-like_regulatory"/>
</dbReference>
<evidence type="ECO:0000313" key="10">
    <source>
        <dbReference type="EMBL" id="SMC92044.1"/>
    </source>
</evidence>
<dbReference type="InterPro" id="IPR023996">
    <property type="entry name" value="TonB-dep_OMP_SusC/RagA"/>
</dbReference>
<dbReference type="InterPro" id="IPR012910">
    <property type="entry name" value="Plug_dom"/>
</dbReference>
<evidence type="ECO:0000256" key="8">
    <source>
        <dbReference type="PROSITE-ProRule" id="PRU01360"/>
    </source>
</evidence>
<comment type="subcellular location">
    <subcellularLocation>
        <location evidence="1 8">Cell outer membrane</location>
        <topology evidence="1 8">Multi-pass membrane protein</topology>
    </subcellularLocation>
</comment>
<dbReference type="Gene3D" id="2.40.170.20">
    <property type="entry name" value="TonB-dependent receptor, beta-barrel domain"/>
    <property type="match status" value="1"/>
</dbReference>
<dbReference type="PANTHER" id="PTHR30069">
    <property type="entry name" value="TONB-DEPENDENT OUTER MEMBRANE RECEPTOR"/>
    <property type="match status" value="1"/>
</dbReference>
<evidence type="ECO:0000256" key="4">
    <source>
        <dbReference type="ARBA" id="ARBA00022692"/>
    </source>
</evidence>
<comment type="similarity">
    <text evidence="8">Belongs to the TonB-dependent receptor family.</text>
</comment>
<keyword evidence="3 8" id="KW-1134">Transmembrane beta strand</keyword>
<dbReference type="Pfam" id="PF07715">
    <property type="entry name" value="Plug"/>
    <property type="match status" value="1"/>
</dbReference>
<dbReference type="Gene3D" id="2.170.130.10">
    <property type="entry name" value="TonB-dependent receptor, plug domain"/>
    <property type="match status" value="1"/>
</dbReference>
<evidence type="ECO:0000256" key="3">
    <source>
        <dbReference type="ARBA" id="ARBA00022452"/>
    </source>
</evidence>
<dbReference type="NCBIfam" id="TIGR04056">
    <property type="entry name" value="OMP_RagA_SusC"/>
    <property type="match status" value="1"/>
</dbReference>
<feature type="domain" description="TonB-dependent receptor plug" evidence="9">
    <location>
        <begin position="229"/>
        <end position="334"/>
    </location>
</feature>
<name>A0A1W2D4M0_9SPHI</name>
<dbReference type="InterPro" id="IPR039426">
    <property type="entry name" value="TonB-dep_rcpt-like"/>
</dbReference>
<evidence type="ECO:0000313" key="11">
    <source>
        <dbReference type="Proteomes" id="UP000192678"/>
    </source>
</evidence>
<proteinExistence type="inferred from homology"/>
<keyword evidence="7 8" id="KW-0998">Cell outer membrane</keyword>